<dbReference type="EMBL" id="EU410955">
    <property type="protein sequence ID" value="ABZ10830.1"/>
    <property type="molecule type" value="Genomic_RNA"/>
</dbReference>
<evidence type="ECO:0000313" key="3">
    <source>
        <dbReference type="Proteomes" id="UP000235077"/>
    </source>
</evidence>
<dbReference type="Proteomes" id="UP000235077">
    <property type="component" value="Genome"/>
</dbReference>
<name>B1A0K9_9VIRU</name>
<reference evidence="2 3" key="1">
    <citation type="journal article" date="2009" name="Virology">
        <title>Beet soil-borne mosaic virus RNA-3 is replicated and encapsidated in the presence of BNYVV RNA-1 and -2 and allows long distance movement in Beta macrocarpa.</title>
        <authorList>
            <person name="Ratti C."/>
            <person name="Hleibieh K."/>
            <person name="Bianchi L."/>
            <person name="Schirmer A."/>
            <person name="Autonell C.R."/>
            <person name="Gilmer D."/>
        </authorList>
    </citation>
    <scope>NUCLEOTIDE SEQUENCE [LARGE SCALE GENOMIC DNA]</scope>
    <source>
        <strain evidence="2">MRM06</strain>
    </source>
</reference>
<accession>B1A0K9</accession>
<dbReference type="Pfam" id="PF05744">
    <property type="entry name" value="Benyvirus_P25"/>
    <property type="match status" value="1"/>
</dbReference>
<proteinExistence type="predicted"/>
<dbReference type="KEGG" id="vg:37628692"/>
<sequence length="257" mass="28641">MDLNTMMPAFNVAYWDGVHAPYVVKRMMHEVVMNVGPAGFICYPLPVDFDLNDTGVIHNFAYHNRVKTMRLFVGIQNNCSEWVYGRARFVVFSTSAISPWVNNGCMSLFSPFVGVNSPIDRNLLRRESRGVSVLWDRVYRVNRGTQLFVDETFDFIGPGNYPAQVGENYPSATTYDSIYVACVTDWIDNNVFRLTSDSVGWFHSGLDDGPRLAFGQGLNAPDDDGDGVVGDDDVDVDGENIDEDADVMDDANTDDGD</sequence>
<dbReference type="OrthoDB" id="32873at10239"/>
<protein>
    <submittedName>
        <fullName evidence="2">29K protein</fullName>
    </submittedName>
</protein>
<organism evidence="2 3">
    <name type="scientific">Beet soil-borne mosaic virus</name>
    <dbReference type="NCBI Taxonomy" id="76343"/>
    <lineage>
        <taxon>Viruses</taxon>
        <taxon>Riboviria</taxon>
        <taxon>Orthornavirae</taxon>
        <taxon>Kitrinoviricota</taxon>
        <taxon>Alsuviricetes</taxon>
        <taxon>Hepelivirales</taxon>
        <taxon>Benyviridae</taxon>
        <taxon>Benyvirus</taxon>
        <taxon>Benyvirus solibetae</taxon>
    </lineage>
</organism>
<dbReference type="InterPro" id="IPR008419">
    <property type="entry name" value="BNYVV_p25/p26"/>
</dbReference>
<evidence type="ECO:0000313" key="2">
    <source>
        <dbReference type="EMBL" id="ABZ10830.1"/>
    </source>
</evidence>
<evidence type="ECO:0000256" key="1">
    <source>
        <dbReference type="SAM" id="MobiDB-lite"/>
    </source>
</evidence>
<dbReference type="GeneID" id="37628692"/>
<dbReference type="RefSeq" id="YP_009513200.1">
    <property type="nucleotide sequence ID" value="NC_039224.1"/>
</dbReference>
<feature type="compositionally biased region" description="Acidic residues" evidence="1">
    <location>
        <begin position="221"/>
        <end position="257"/>
    </location>
</feature>
<keyword evidence="3" id="KW-1185">Reference proteome</keyword>
<feature type="region of interest" description="Disordered" evidence="1">
    <location>
        <begin position="214"/>
        <end position="257"/>
    </location>
</feature>